<evidence type="ECO:0000256" key="1">
    <source>
        <dbReference type="ARBA" id="ARBA00000083"/>
    </source>
</evidence>
<keyword evidence="14" id="KW-1185">Reference proteome</keyword>
<comment type="similarity">
    <text evidence="4 10">Belongs to the NAD(P)-dependent epimerase/dehydratase family.</text>
</comment>
<dbReference type="Gene3D" id="3.40.50.720">
    <property type="entry name" value="NAD(P)-binding Rossmann-like Domain"/>
    <property type="match status" value="1"/>
</dbReference>
<keyword evidence="9 10" id="KW-0119">Carbohydrate metabolism</keyword>
<organism evidence="13 14">
    <name type="scientific">Inquilinus ginsengisoli</name>
    <dbReference type="NCBI Taxonomy" id="363840"/>
    <lineage>
        <taxon>Bacteria</taxon>
        <taxon>Pseudomonadati</taxon>
        <taxon>Pseudomonadota</taxon>
        <taxon>Alphaproteobacteria</taxon>
        <taxon>Rhodospirillales</taxon>
        <taxon>Rhodospirillaceae</taxon>
        <taxon>Inquilinus</taxon>
    </lineage>
</organism>
<dbReference type="PANTHER" id="PTHR43725">
    <property type="entry name" value="UDP-GLUCOSE 4-EPIMERASE"/>
    <property type="match status" value="1"/>
</dbReference>
<comment type="subunit">
    <text evidence="10">Homodimer.</text>
</comment>
<evidence type="ECO:0000256" key="11">
    <source>
        <dbReference type="SAM" id="MobiDB-lite"/>
    </source>
</evidence>
<evidence type="ECO:0000313" key="14">
    <source>
        <dbReference type="Proteomes" id="UP001262410"/>
    </source>
</evidence>
<dbReference type="SUPFAM" id="SSF51735">
    <property type="entry name" value="NAD(P)-binding Rossmann-fold domains"/>
    <property type="match status" value="1"/>
</dbReference>
<reference evidence="13 14" key="1">
    <citation type="submission" date="2023-07" db="EMBL/GenBank/DDBJ databases">
        <title>Sorghum-associated microbial communities from plants grown in Nebraska, USA.</title>
        <authorList>
            <person name="Schachtman D."/>
        </authorList>
    </citation>
    <scope>NUCLEOTIDE SEQUENCE [LARGE SCALE GENOMIC DNA]</scope>
    <source>
        <strain evidence="13 14">584</strain>
    </source>
</reference>
<evidence type="ECO:0000256" key="8">
    <source>
        <dbReference type="ARBA" id="ARBA00023235"/>
    </source>
</evidence>
<proteinExistence type="inferred from homology"/>
<dbReference type="RefSeq" id="WP_309792225.1">
    <property type="nucleotide sequence ID" value="NZ_JAVDPW010000001.1"/>
</dbReference>
<dbReference type="EC" id="5.1.3.2" evidence="5 10"/>
<comment type="cofactor">
    <cofactor evidence="2 10">
        <name>NAD(+)</name>
        <dbReference type="ChEBI" id="CHEBI:57540"/>
    </cofactor>
</comment>
<sequence>MKHHHPIEPVENVLVTGGAGFVGSHVAWLLCELGFRVTVVDDLSTGHRAAVPPTASFVLADLRQVGTINQVFAERQYDAVMHFAARTLVGESNTRPIDYVRDNVGTLCNVLQAAIDHGTRSFILSSTASIFESRDGSDIDENQVVSPGNPYGESKRMCERVLFWAERSHGIRTAVLRYFNAAGAKPGGDLGEDHRPETHLIPLVLQVAQGRRPHIDIFGNDYPTRDGTCVRDYVHVLDLADAHVRTLIALRSSGALAYNVGSGAGYSVRQIVAAAERVTGRPIPTIMRPRRMGDPAALVANSGKLRRELGWKPLHSDLQTIIRTAWIWHSRHPGGFGSSCLPFPPGAGSPSAVDPPAAQPSD</sequence>
<dbReference type="Gene3D" id="3.90.25.10">
    <property type="entry name" value="UDP-galactose 4-epimerase, domain 1"/>
    <property type="match status" value="1"/>
</dbReference>
<evidence type="ECO:0000256" key="4">
    <source>
        <dbReference type="ARBA" id="ARBA00007637"/>
    </source>
</evidence>
<name>A0ABU1JL38_9PROT</name>
<dbReference type="Proteomes" id="UP001262410">
    <property type="component" value="Unassembled WGS sequence"/>
</dbReference>
<evidence type="ECO:0000256" key="10">
    <source>
        <dbReference type="RuleBase" id="RU366046"/>
    </source>
</evidence>
<gene>
    <name evidence="13" type="ORF">E9232_000758</name>
</gene>
<comment type="caution">
    <text evidence="13">The sequence shown here is derived from an EMBL/GenBank/DDBJ whole genome shotgun (WGS) entry which is preliminary data.</text>
</comment>
<dbReference type="EMBL" id="JAVDPW010000001">
    <property type="protein sequence ID" value="MDR6288259.1"/>
    <property type="molecule type" value="Genomic_DNA"/>
</dbReference>
<dbReference type="PANTHER" id="PTHR43725:SF53">
    <property type="entry name" value="UDP-ARABINOSE 4-EPIMERASE 1"/>
    <property type="match status" value="1"/>
</dbReference>
<dbReference type="InterPro" id="IPR001509">
    <property type="entry name" value="Epimerase_deHydtase"/>
</dbReference>
<evidence type="ECO:0000259" key="12">
    <source>
        <dbReference type="Pfam" id="PF01370"/>
    </source>
</evidence>
<dbReference type="InterPro" id="IPR005886">
    <property type="entry name" value="UDP_G4E"/>
</dbReference>
<evidence type="ECO:0000256" key="3">
    <source>
        <dbReference type="ARBA" id="ARBA00004947"/>
    </source>
</evidence>
<comment type="pathway">
    <text evidence="3 10">Carbohydrate metabolism; galactose metabolism.</text>
</comment>
<feature type="domain" description="NAD-dependent epimerase/dehydratase" evidence="12">
    <location>
        <begin position="13"/>
        <end position="261"/>
    </location>
</feature>
<evidence type="ECO:0000256" key="9">
    <source>
        <dbReference type="ARBA" id="ARBA00023277"/>
    </source>
</evidence>
<protein>
    <recommendedName>
        <fullName evidence="6 10">UDP-glucose 4-epimerase</fullName>
        <ecNumber evidence="5 10">5.1.3.2</ecNumber>
    </recommendedName>
</protein>
<dbReference type="GO" id="GO:0003978">
    <property type="term" value="F:UDP-glucose 4-epimerase activity"/>
    <property type="evidence" value="ECO:0007669"/>
    <property type="project" value="UniProtKB-EC"/>
</dbReference>
<dbReference type="Pfam" id="PF01370">
    <property type="entry name" value="Epimerase"/>
    <property type="match status" value="1"/>
</dbReference>
<feature type="region of interest" description="Disordered" evidence="11">
    <location>
        <begin position="339"/>
        <end position="362"/>
    </location>
</feature>
<keyword evidence="8 10" id="KW-0413">Isomerase</keyword>
<evidence type="ECO:0000256" key="6">
    <source>
        <dbReference type="ARBA" id="ARBA00018569"/>
    </source>
</evidence>
<dbReference type="InterPro" id="IPR036291">
    <property type="entry name" value="NAD(P)-bd_dom_sf"/>
</dbReference>
<evidence type="ECO:0000256" key="2">
    <source>
        <dbReference type="ARBA" id="ARBA00001911"/>
    </source>
</evidence>
<dbReference type="NCBIfam" id="TIGR01179">
    <property type="entry name" value="galE"/>
    <property type="match status" value="1"/>
</dbReference>
<dbReference type="CDD" id="cd05247">
    <property type="entry name" value="UDP_G4E_1_SDR_e"/>
    <property type="match status" value="1"/>
</dbReference>
<accession>A0ABU1JL38</accession>
<evidence type="ECO:0000313" key="13">
    <source>
        <dbReference type="EMBL" id="MDR6288259.1"/>
    </source>
</evidence>
<evidence type="ECO:0000256" key="7">
    <source>
        <dbReference type="ARBA" id="ARBA00023027"/>
    </source>
</evidence>
<evidence type="ECO:0000256" key="5">
    <source>
        <dbReference type="ARBA" id="ARBA00013189"/>
    </source>
</evidence>
<keyword evidence="7 10" id="KW-0520">NAD</keyword>
<comment type="catalytic activity">
    <reaction evidence="1 10">
        <text>UDP-alpha-D-glucose = UDP-alpha-D-galactose</text>
        <dbReference type="Rhea" id="RHEA:22168"/>
        <dbReference type="ChEBI" id="CHEBI:58885"/>
        <dbReference type="ChEBI" id="CHEBI:66914"/>
        <dbReference type="EC" id="5.1.3.2"/>
    </reaction>
</comment>